<organism evidence="3 4">
    <name type="scientific">Streptomyces longispororuber</name>
    <dbReference type="NCBI Taxonomy" id="68230"/>
    <lineage>
        <taxon>Bacteria</taxon>
        <taxon>Bacillati</taxon>
        <taxon>Actinomycetota</taxon>
        <taxon>Actinomycetes</taxon>
        <taxon>Kitasatosporales</taxon>
        <taxon>Streptomycetaceae</taxon>
        <taxon>Streptomyces</taxon>
    </lineage>
</organism>
<reference evidence="3" key="2">
    <citation type="submission" date="2020-09" db="EMBL/GenBank/DDBJ databases">
        <authorList>
            <person name="Sun Q."/>
            <person name="Ohkuma M."/>
        </authorList>
    </citation>
    <scope>NUCLEOTIDE SEQUENCE</scope>
    <source>
        <strain evidence="3">JCM 4784</strain>
    </source>
</reference>
<gene>
    <name evidence="3" type="ORF">GCM10018785_51790</name>
</gene>
<reference evidence="3" key="1">
    <citation type="journal article" date="2014" name="Int. J. Syst. Evol. Microbiol.">
        <title>Complete genome sequence of Corynebacterium casei LMG S-19264T (=DSM 44701T), isolated from a smear-ripened cheese.</title>
        <authorList>
            <consortium name="US DOE Joint Genome Institute (JGI-PGF)"/>
            <person name="Walter F."/>
            <person name="Albersmeier A."/>
            <person name="Kalinowski J."/>
            <person name="Ruckert C."/>
        </authorList>
    </citation>
    <scope>NUCLEOTIDE SEQUENCE</scope>
    <source>
        <strain evidence="3">JCM 4784</strain>
    </source>
</reference>
<dbReference type="Pfam" id="PF00931">
    <property type="entry name" value="NB-ARC"/>
    <property type="match status" value="1"/>
</dbReference>
<dbReference type="EMBL" id="BNBT01000096">
    <property type="protein sequence ID" value="GHE77165.1"/>
    <property type="molecule type" value="Genomic_DNA"/>
</dbReference>
<dbReference type="RefSeq" id="WP_190138444.1">
    <property type="nucleotide sequence ID" value="NZ_BNBT01000096.1"/>
</dbReference>
<dbReference type="Proteomes" id="UP000608024">
    <property type="component" value="Unassembled WGS sequence"/>
</dbReference>
<sequence length="696" mass="73941">MAQARGPQAARPPGGQDSELVGRTDELAELTERLAHQRLVTLTGVGGVGKTRLARRAAAELLPRFADGVWWVDLSPLQDGALLAYAVAEALPLVDRTTRPVLEVVSEYVAGRRLLLVLDTCEHLVRDCAEAAATLLTVAPGLRVLATSRRPLGLPVEDVVPLGPLPEADAVALLARRAAATGVGLTGADAGEVAALCRRLEGLPLAIELAAARLREMTPAALNRRLADRFAVLGETRQADYGADPPWHQALRTAIGWSHQLCTPDQRLLWARLSVFAGHFDVDAARAVCADDRLPAAEVPRLLALLAQGSILEWQPAGAGERYRMLDTIREFGAFWLRGLGEEHEVRGRHRDHYRALARTAEAAWFGPDQTAWYGRTAAEHPNFRAALEFCLVQQDGGTAQELSGTLWFVWFACGLPREGGHYLDRALALPPRAGPVRARAVWARGLIALAQGDGEAARHCAAAFRAAVAETPARDAADRAATQYAAAHLDGGIHAVRGRLAEAAAVLEAAHGPPPAHSRSVPAWGLVQTARAFAYVHLGRYAQAAAVADLLGAECARRGDIWLRAWADYLQALAALGQERAEPAAAHARAAIAGKRRLSDHLGIAMALDVLACAAVASGRAARAAHCLGVADQVWETIGSPRLGSPDLLAARRACEDATRRLLGDAASARALRTGHTTDVDTALTALLTPDGTAG</sequence>
<dbReference type="SUPFAM" id="SSF48452">
    <property type="entry name" value="TPR-like"/>
    <property type="match status" value="1"/>
</dbReference>
<dbReference type="InterPro" id="IPR002182">
    <property type="entry name" value="NB-ARC"/>
</dbReference>
<protein>
    <recommendedName>
        <fullName evidence="2">NB-ARC domain-containing protein</fullName>
    </recommendedName>
</protein>
<dbReference type="InterPro" id="IPR011990">
    <property type="entry name" value="TPR-like_helical_dom_sf"/>
</dbReference>
<comment type="caution">
    <text evidence="3">The sequence shown here is derived from an EMBL/GenBank/DDBJ whole genome shotgun (WGS) entry which is preliminary data.</text>
</comment>
<dbReference type="PANTHER" id="PTHR47691:SF3">
    <property type="entry name" value="HTH-TYPE TRANSCRIPTIONAL REGULATOR RV0890C-RELATED"/>
    <property type="match status" value="1"/>
</dbReference>
<feature type="compositionally biased region" description="Low complexity" evidence="1">
    <location>
        <begin position="1"/>
        <end position="16"/>
    </location>
</feature>
<dbReference type="AlphaFoldDB" id="A0A918ZXX9"/>
<evidence type="ECO:0000256" key="1">
    <source>
        <dbReference type="SAM" id="MobiDB-lite"/>
    </source>
</evidence>
<feature type="region of interest" description="Disordered" evidence="1">
    <location>
        <begin position="1"/>
        <end position="21"/>
    </location>
</feature>
<dbReference type="PANTHER" id="PTHR47691">
    <property type="entry name" value="REGULATOR-RELATED"/>
    <property type="match status" value="1"/>
</dbReference>
<evidence type="ECO:0000313" key="4">
    <source>
        <dbReference type="Proteomes" id="UP000608024"/>
    </source>
</evidence>
<dbReference type="SUPFAM" id="SSF52540">
    <property type="entry name" value="P-loop containing nucleoside triphosphate hydrolases"/>
    <property type="match status" value="1"/>
</dbReference>
<dbReference type="GO" id="GO:0043531">
    <property type="term" value="F:ADP binding"/>
    <property type="evidence" value="ECO:0007669"/>
    <property type="project" value="InterPro"/>
</dbReference>
<dbReference type="InterPro" id="IPR027417">
    <property type="entry name" value="P-loop_NTPase"/>
</dbReference>
<evidence type="ECO:0000259" key="2">
    <source>
        <dbReference type="Pfam" id="PF00931"/>
    </source>
</evidence>
<dbReference type="Gene3D" id="3.40.50.300">
    <property type="entry name" value="P-loop containing nucleotide triphosphate hydrolases"/>
    <property type="match status" value="1"/>
</dbReference>
<feature type="domain" description="NB-ARC" evidence="2">
    <location>
        <begin position="28"/>
        <end position="149"/>
    </location>
</feature>
<keyword evidence="4" id="KW-1185">Reference proteome</keyword>
<dbReference type="PRINTS" id="PR00364">
    <property type="entry name" value="DISEASERSIST"/>
</dbReference>
<accession>A0A918ZXX9</accession>
<name>A0A918ZXX9_9ACTN</name>
<proteinExistence type="predicted"/>
<evidence type="ECO:0000313" key="3">
    <source>
        <dbReference type="EMBL" id="GHE77165.1"/>
    </source>
</evidence>